<feature type="non-terminal residue" evidence="1">
    <location>
        <position position="1"/>
    </location>
</feature>
<evidence type="ECO:0000313" key="2">
    <source>
        <dbReference type="Proteomes" id="UP000265703"/>
    </source>
</evidence>
<dbReference type="EMBL" id="QKYT01001216">
    <property type="protein sequence ID" value="RIA79612.1"/>
    <property type="molecule type" value="Genomic_DNA"/>
</dbReference>
<comment type="caution">
    <text evidence="1">The sequence shown here is derived from an EMBL/GenBank/DDBJ whole genome shotgun (WGS) entry which is preliminary data.</text>
</comment>
<sequence length="99" mass="10890">LHNIKNDLSISQNVRDIAQNLIKSSKSDIKNVNSLWEKAIKEKKISPPLAPVLPSSSSSSSSSVLGKRCFYPDMDVPLHANGSVDILEVVKSTWIVSRM</sequence>
<protein>
    <submittedName>
        <fullName evidence="1">Uncharacterized protein</fullName>
    </submittedName>
</protein>
<dbReference type="Proteomes" id="UP000265703">
    <property type="component" value="Unassembled WGS sequence"/>
</dbReference>
<organism evidence="1 2">
    <name type="scientific">Glomus cerebriforme</name>
    <dbReference type="NCBI Taxonomy" id="658196"/>
    <lineage>
        <taxon>Eukaryota</taxon>
        <taxon>Fungi</taxon>
        <taxon>Fungi incertae sedis</taxon>
        <taxon>Mucoromycota</taxon>
        <taxon>Glomeromycotina</taxon>
        <taxon>Glomeromycetes</taxon>
        <taxon>Glomerales</taxon>
        <taxon>Glomeraceae</taxon>
        <taxon>Glomus</taxon>
    </lineage>
</organism>
<name>A0A397S298_9GLOM</name>
<keyword evidence="2" id="KW-1185">Reference proteome</keyword>
<evidence type="ECO:0000313" key="1">
    <source>
        <dbReference type="EMBL" id="RIA79612.1"/>
    </source>
</evidence>
<dbReference type="AlphaFoldDB" id="A0A397S298"/>
<gene>
    <name evidence="1" type="ORF">C1645_840286</name>
</gene>
<reference evidence="1 2" key="1">
    <citation type="submission" date="2018-06" db="EMBL/GenBank/DDBJ databases">
        <title>Comparative genomics reveals the genomic features of Rhizophagus irregularis, R. cerebriforme, R. diaphanum and Gigaspora rosea, and their symbiotic lifestyle signature.</title>
        <authorList>
            <person name="Morin E."/>
            <person name="San Clemente H."/>
            <person name="Chen E.C.H."/>
            <person name="De La Providencia I."/>
            <person name="Hainaut M."/>
            <person name="Kuo A."/>
            <person name="Kohler A."/>
            <person name="Murat C."/>
            <person name="Tang N."/>
            <person name="Roy S."/>
            <person name="Loubradou J."/>
            <person name="Henrissat B."/>
            <person name="Grigoriev I.V."/>
            <person name="Corradi N."/>
            <person name="Roux C."/>
            <person name="Martin F.M."/>
        </authorList>
    </citation>
    <scope>NUCLEOTIDE SEQUENCE [LARGE SCALE GENOMIC DNA]</scope>
    <source>
        <strain evidence="1 2">DAOM 227022</strain>
    </source>
</reference>
<accession>A0A397S298</accession>
<proteinExistence type="predicted"/>